<dbReference type="PIRSF" id="PIRSF006060">
    <property type="entry name" value="AA_transporter"/>
    <property type="match status" value="1"/>
</dbReference>
<keyword evidence="4 6" id="KW-1133">Transmembrane helix</keyword>
<evidence type="ECO:0000256" key="5">
    <source>
        <dbReference type="ARBA" id="ARBA00023136"/>
    </source>
</evidence>
<evidence type="ECO:0000256" key="6">
    <source>
        <dbReference type="SAM" id="Phobius"/>
    </source>
</evidence>
<gene>
    <name evidence="7" type="ORF">OBBRIDRAFT_845629</name>
</gene>
<evidence type="ECO:0000313" key="7">
    <source>
        <dbReference type="EMBL" id="OCH88547.1"/>
    </source>
</evidence>
<dbReference type="EMBL" id="KV722450">
    <property type="protein sequence ID" value="OCH88547.1"/>
    <property type="molecule type" value="Genomic_DNA"/>
</dbReference>
<evidence type="ECO:0008006" key="9">
    <source>
        <dbReference type="Google" id="ProtNLM"/>
    </source>
</evidence>
<feature type="transmembrane region" description="Helical" evidence="6">
    <location>
        <begin position="207"/>
        <end position="226"/>
    </location>
</feature>
<evidence type="ECO:0000313" key="8">
    <source>
        <dbReference type="Proteomes" id="UP000250043"/>
    </source>
</evidence>
<proteinExistence type="predicted"/>
<dbReference type="GO" id="GO:0022857">
    <property type="term" value="F:transmembrane transporter activity"/>
    <property type="evidence" value="ECO:0007669"/>
    <property type="project" value="InterPro"/>
</dbReference>
<organism evidence="7 8">
    <name type="scientific">Obba rivulosa</name>
    <dbReference type="NCBI Taxonomy" id="1052685"/>
    <lineage>
        <taxon>Eukaryota</taxon>
        <taxon>Fungi</taxon>
        <taxon>Dikarya</taxon>
        <taxon>Basidiomycota</taxon>
        <taxon>Agaricomycotina</taxon>
        <taxon>Agaricomycetes</taxon>
        <taxon>Polyporales</taxon>
        <taxon>Gelatoporiaceae</taxon>
        <taxon>Obba</taxon>
    </lineage>
</organism>
<dbReference type="Gene3D" id="1.20.1740.10">
    <property type="entry name" value="Amino acid/polyamine transporter I"/>
    <property type="match status" value="1"/>
</dbReference>
<evidence type="ECO:0000256" key="1">
    <source>
        <dbReference type="ARBA" id="ARBA00004141"/>
    </source>
</evidence>
<keyword evidence="5 6" id="KW-0472">Membrane</keyword>
<feature type="transmembrane region" description="Helical" evidence="6">
    <location>
        <begin position="175"/>
        <end position="195"/>
    </location>
</feature>
<sequence length="425" mass="45307">MNTPTKRAHPAMPPTRNVSAKTLTVVDSDTALLARLGYKQELKRVFTATEVFGLAFSFICPYPAIVSVLEFALLNGGPLALVWGVSDCLFIPSSGFTPLDTVDHSNTIAYISGISATDWACAVEILAGASIGSGMAFMPTLRQTFGVFAVPLQSLLACKTSAWSLISLYGWPNGWAFVMSFLAPLWMIAGFDASVHMSEEASNAATVVPWAIIISSALAGVFGWGINVALAFCMGTDIEGIVNNPIGQPVATVFFNSFGQRGALVFLSFAITTQFLIGANILIIASRLMFAFSRDSALPFSSVLYRLHPRTRTPVNSVWACAGGALLLGLLALGGPGASSAIFSLSLACLYMSWSIPVASWFLRGKEWVPGPFSLGWWGKPVAAMAVAWMLFAIVVFTFPTTPNPTGASMNYMTVVFGSWIALCL</sequence>
<protein>
    <recommendedName>
        <fullName evidence="9">Amino acid transporter</fullName>
    </recommendedName>
</protein>
<dbReference type="AlphaFoldDB" id="A0A8E2AUW0"/>
<reference evidence="7 8" key="1">
    <citation type="submission" date="2016-07" db="EMBL/GenBank/DDBJ databases">
        <title>Draft genome of the white-rot fungus Obba rivulosa 3A-2.</title>
        <authorList>
            <consortium name="DOE Joint Genome Institute"/>
            <person name="Miettinen O."/>
            <person name="Riley R."/>
            <person name="Acob R."/>
            <person name="Barry K."/>
            <person name="Cullen D."/>
            <person name="De Vries R."/>
            <person name="Hainaut M."/>
            <person name="Hatakka A."/>
            <person name="Henrissat B."/>
            <person name="Hilden K."/>
            <person name="Kuo R."/>
            <person name="Labutti K."/>
            <person name="Lipzen A."/>
            <person name="Makela M.R."/>
            <person name="Sandor L."/>
            <person name="Spatafora J.W."/>
            <person name="Grigoriev I.V."/>
            <person name="Hibbett D.S."/>
        </authorList>
    </citation>
    <scope>NUCLEOTIDE SEQUENCE [LARGE SCALE GENOMIC DNA]</scope>
    <source>
        <strain evidence="7 8">3A-2</strain>
    </source>
</reference>
<dbReference type="PANTHER" id="PTHR45649:SF6">
    <property type="entry name" value="GABA-SPECIFIC PERMEASE"/>
    <property type="match status" value="1"/>
</dbReference>
<keyword evidence="2" id="KW-0813">Transport</keyword>
<feature type="transmembrane region" description="Helical" evidence="6">
    <location>
        <begin position="315"/>
        <end position="335"/>
    </location>
</feature>
<feature type="transmembrane region" description="Helical" evidence="6">
    <location>
        <begin position="45"/>
        <end position="65"/>
    </location>
</feature>
<feature type="transmembrane region" description="Helical" evidence="6">
    <location>
        <begin position="263"/>
        <end position="285"/>
    </location>
</feature>
<feature type="transmembrane region" description="Helical" evidence="6">
    <location>
        <begin position="405"/>
        <end position="423"/>
    </location>
</feature>
<keyword evidence="3 6" id="KW-0812">Transmembrane</keyword>
<evidence type="ECO:0000256" key="4">
    <source>
        <dbReference type="ARBA" id="ARBA00022989"/>
    </source>
</evidence>
<keyword evidence="8" id="KW-1185">Reference proteome</keyword>
<dbReference type="OrthoDB" id="4476201at2759"/>
<name>A0A8E2AUW0_9APHY</name>
<dbReference type="Proteomes" id="UP000250043">
    <property type="component" value="Unassembled WGS sequence"/>
</dbReference>
<comment type="subcellular location">
    <subcellularLocation>
        <location evidence="1">Membrane</location>
        <topology evidence="1">Multi-pass membrane protein</topology>
    </subcellularLocation>
</comment>
<feature type="transmembrane region" description="Helical" evidence="6">
    <location>
        <begin position="375"/>
        <end position="399"/>
    </location>
</feature>
<dbReference type="GO" id="GO:0016020">
    <property type="term" value="C:membrane"/>
    <property type="evidence" value="ECO:0007669"/>
    <property type="project" value="UniProtKB-SubCell"/>
</dbReference>
<accession>A0A8E2AUW0</accession>
<evidence type="ECO:0000256" key="3">
    <source>
        <dbReference type="ARBA" id="ARBA00022692"/>
    </source>
</evidence>
<feature type="transmembrane region" description="Helical" evidence="6">
    <location>
        <begin position="341"/>
        <end position="363"/>
    </location>
</feature>
<dbReference type="PANTHER" id="PTHR45649">
    <property type="entry name" value="AMINO-ACID PERMEASE BAT1"/>
    <property type="match status" value="1"/>
</dbReference>
<dbReference type="InterPro" id="IPR002293">
    <property type="entry name" value="AA/rel_permease1"/>
</dbReference>
<evidence type="ECO:0000256" key="2">
    <source>
        <dbReference type="ARBA" id="ARBA00022448"/>
    </source>
</evidence>
<dbReference type="Pfam" id="PF13520">
    <property type="entry name" value="AA_permease_2"/>
    <property type="match status" value="1"/>
</dbReference>